<keyword evidence="8" id="KW-0186">Copper</keyword>
<dbReference type="OrthoDB" id="3238762at2759"/>
<keyword evidence="5" id="KW-0732">Signal</keyword>
<comment type="cofactor">
    <cofactor evidence="1">
        <name>Cu(2+)</name>
        <dbReference type="ChEBI" id="CHEBI:29036"/>
    </cofactor>
</comment>
<dbReference type="InParanoid" id="A0A2P5HH88"/>
<evidence type="ECO:0000256" key="11">
    <source>
        <dbReference type="ARBA" id="ARBA00023277"/>
    </source>
</evidence>
<evidence type="ECO:0000256" key="9">
    <source>
        <dbReference type="ARBA" id="ARBA00023033"/>
    </source>
</evidence>
<evidence type="ECO:0000256" key="14">
    <source>
        <dbReference type="ARBA" id="ARBA00045077"/>
    </source>
</evidence>
<feature type="compositionally biased region" description="Low complexity" evidence="16">
    <location>
        <begin position="321"/>
        <end position="335"/>
    </location>
</feature>
<dbReference type="Proteomes" id="UP000094444">
    <property type="component" value="Unassembled WGS sequence"/>
</dbReference>
<evidence type="ECO:0000256" key="4">
    <source>
        <dbReference type="ARBA" id="ARBA00022723"/>
    </source>
</evidence>
<keyword evidence="9" id="KW-0503">Monooxygenase</keyword>
<evidence type="ECO:0000256" key="15">
    <source>
        <dbReference type="ARBA" id="ARBA00047174"/>
    </source>
</evidence>
<evidence type="ECO:0000256" key="10">
    <source>
        <dbReference type="ARBA" id="ARBA00023157"/>
    </source>
</evidence>
<dbReference type="EC" id="1.14.99.56" evidence="15"/>
<comment type="caution">
    <text evidence="18">The sequence shown here is derived from an EMBL/GenBank/DDBJ whole genome shotgun (WGS) entry which is preliminary data.</text>
</comment>
<keyword evidence="3" id="KW-0964">Secreted</keyword>
<evidence type="ECO:0000256" key="13">
    <source>
        <dbReference type="ARBA" id="ARBA00044502"/>
    </source>
</evidence>
<proteinExistence type="inferred from homology"/>
<feature type="domain" description="Auxiliary Activity family 9 catalytic" evidence="17">
    <location>
        <begin position="21"/>
        <end position="229"/>
    </location>
</feature>
<evidence type="ECO:0000256" key="8">
    <source>
        <dbReference type="ARBA" id="ARBA00023008"/>
    </source>
</evidence>
<evidence type="ECO:0000259" key="17">
    <source>
        <dbReference type="Pfam" id="PF03443"/>
    </source>
</evidence>
<keyword evidence="19" id="KW-1185">Reference proteome</keyword>
<evidence type="ECO:0000256" key="16">
    <source>
        <dbReference type="SAM" id="MobiDB-lite"/>
    </source>
</evidence>
<reference evidence="18" key="1">
    <citation type="submission" date="2017-09" db="EMBL/GenBank/DDBJ databases">
        <title>Polyketide synthases of a Diaporthe helianthi virulent isolate.</title>
        <authorList>
            <person name="Baroncelli R."/>
        </authorList>
    </citation>
    <scope>NUCLEOTIDE SEQUENCE [LARGE SCALE GENOMIC DNA]</scope>
    <source>
        <strain evidence="18">7/96</strain>
    </source>
</reference>
<evidence type="ECO:0000256" key="1">
    <source>
        <dbReference type="ARBA" id="ARBA00001973"/>
    </source>
</evidence>
<gene>
    <name evidence="18" type="ORF">DHEL01_v211987</name>
</gene>
<dbReference type="GO" id="GO:0016787">
    <property type="term" value="F:hydrolase activity"/>
    <property type="evidence" value="ECO:0007669"/>
    <property type="project" value="UniProtKB-KW"/>
</dbReference>
<dbReference type="Pfam" id="PF03443">
    <property type="entry name" value="AA9"/>
    <property type="match status" value="1"/>
</dbReference>
<keyword evidence="4" id="KW-0479">Metal-binding</keyword>
<dbReference type="PANTHER" id="PTHR33353">
    <property type="entry name" value="PUTATIVE (AFU_ORTHOLOGUE AFUA_1G12560)-RELATED"/>
    <property type="match status" value="1"/>
</dbReference>
<keyword evidence="10" id="KW-1015">Disulfide bond</keyword>
<evidence type="ECO:0000256" key="12">
    <source>
        <dbReference type="ARBA" id="ARBA00023326"/>
    </source>
</evidence>
<dbReference type="AlphaFoldDB" id="A0A2P5HH88"/>
<evidence type="ECO:0000256" key="2">
    <source>
        <dbReference type="ARBA" id="ARBA00004613"/>
    </source>
</evidence>
<evidence type="ECO:0000256" key="7">
    <source>
        <dbReference type="ARBA" id="ARBA00023002"/>
    </source>
</evidence>
<dbReference type="GO" id="GO:0030245">
    <property type="term" value="P:cellulose catabolic process"/>
    <property type="evidence" value="ECO:0007669"/>
    <property type="project" value="UniProtKB-KW"/>
</dbReference>
<feature type="compositionally biased region" description="Basic residues" evidence="16">
    <location>
        <begin position="341"/>
        <end position="351"/>
    </location>
</feature>
<organism evidence="18 19">
    <name type="scientific">Diaporthe helianthi</name>
    <dbReference type="NCBI Taxonomy" id="158607"/>
    <lineage>
        <taxon>Eukaryota</taxon>
        <taxon>Fungi</taxon>
        <taxon>Dikarya</taxon>
        <taxon>Ascomycota</taxon>
        <taxon>Pezizomycotina</taxon>
        <taxon>Sordariomycetes</taxon>
        <taxon>Sordariomycetidae</taxon>
        <taxon>Diaporthales</taxon>
        <taxon>Diaporthaceae</taxon>
        <taxon>Diaporthe</taxon>
    </lineage>
</organism>
<dbReference type="STRING" id="158607.A0A2P5HH88"/>
<evidence type="ECO:0000313" key="18">
    <source>
        <dbReference type="EMBL" id="POS69619.1"/>
    </source>
</evidence>
<keyword evidence="7" id="KW-0560">Oxidoreductase</keyword>
<keyword evidence="12" id="KW-0624">Polysaccharide degradation</keyword>
<dbReference type="InterPro" id="IPR005103">
    <property type="entry name" value="AA9_LPMO"/>
</dbReference>
<dbReference type="GO" id="GO:0005576">
    <property type="term" value="C:extracellular region"/>
    <property type="evidence" value="ECO:0007669"/>
    <property type="project" value="UniProtKB-SubCell"/>
</dbReference>
<evidence type="ECO:0000256" key="3">
    <source>
        <dbReference type="ARBA" id="ARBA00022525"/>
    </source>
</evidence>
<comment type="similarity">
    <text evidence="13">Belongs to the polysaccharide monooxygenase AA9 family.</text>
</comment>
<name>A0A2P5HH88_DIAHE</name>
<feature type="region of interest" description="Disordered" evidence="16">
    <location>
        <begin position="321"/>
        <end position="351"/>
    </location>
</feature>
<comment type="subcellular location">
    <subcellularLocation>
        <location evidence="2">Secreted</location>
    </subcellularLocation>
</comment>
<dbReference type="CDD" id="cd21175">
    <property type="entry name" value="LPMO_AA9"/>
    <property type="match status" value="1"/>
</dbReference>
<dbReference type="GO" id="GO:0046872">
    <property type="term" value="F:metal ion binding"/>
    <property type="evidence" value="ECO:0007669"/>
    <property type="project" value="UniProtKB-KW"/>
</dbReference>
<dbReference type="EMBL" id="MAVT02002120">
    <property type="protein sequence ID" value="POS69619.1"/>
    <property type="molecule type" value="Genomic_DNA"/>
</dbReference>
<comment type="catalytic activity">
    <reaction evidence="14">
        <text>[(1-&gt;4)-beta-D-glucosyl]n+m + reduced acceptor + O2 = 4-dehydro-beta-D-glucosyl-[(1-&gt;4)-beta-D-glucosyl]n-1 + [(1-&gt;4)-beta-D-glucosyl]m + acceptor + H2O.</text>
        <dbReference type="EC" id="1.14.99.56"/>
    </reaction>
</comment>
<evidence type="ECO:0000256" key="6">
    <source>
        <dbReference type="ARBA" id="ARBA00023001"/>
    </source>
</evidence>
<sequence>MKYAFSAALATALAAKNVVAHATFQQLWVDGTDYDTSCARIPLSNSPVQDVTSKDMACNAGTSPVASKCDVPAGSTVTVEMHQQPNDRSCSNEAIGGAHYGPVLVYMAAVDDAASAEGADAAWFKVFQDTWSSGGASGSDDNWGTKDLNTCCGKMDVPIPKDLAPGDYLLRAEAIALHAAGSAGGAQFYMTCYQISVSGDGTATAETVSIPGAYKAADPGVEINIYQAMAEYVAPGPAVYAGGSEKIAGSECTNCESTCAPGDGPAATAGSGSPAGSSPSSSSAAAAAAAAVPTSAAAPTSAAPASTTLATSVTSQVATVASSTTSQSAPAATASKPAECKRRRSRIARNL</sequence>
<keyword evidence="11" id="KW-0119">Carbohydrate metabolism</keyword>
<dbReference type="InterPro" id="IPR049892">
    <property type="entry name" value="AA9"/>
</dbReference>
<dbReference type="Gene3D" id="2.70.50.70">
    <property type="match status" value="1"/>
</dbReference>
<dbReference type="PANTHER" id="PTHR33353:SF9">
    <property type="entry name" value="ENDOGLUCANASE II"/>
    <property type="match status" value="1"/>
</dbReference>
<feature type="region of interest" description="Disordered" evidence="16">
    <location>
        <begin position="264"/>
        <end position="289"/>
    </location>
</feature>
<protein>
    <recommendedName>
        <fullName evidence="15">lytic cellulose monooxygenase (C4-dehydrogenating)</fullName>
        <ecNumber evidence="15">1.14.99.56</ecNumber>
    </recommendedName>
</protein>
<evidence type="ECO:0000256" key="5">
    <source>
        <dbReference type="ARBA" id="ARBA00022729"/>
    </source>
</evidence>
<dbReference type="GO" id="GO:0004497">
    <property type="term" value="F:monooxygenase activity"/>
    <property type="evidence" value="ECO:0007669"/>
    <property type="project" value="UniProtKB-KW"/>
</dbReference>
<evidence type="ECO:0000313" key="19">
    <source>
        <dbReference type="Proteomes" id="UP000094444"/>
    </source>
</evidence>
<keyword evidence="6" id="KW-0136">Cellulose degradation</keyword>
<accession>A0A2P5HH88</accession>